<evidence type="ECO:0000256" key="3">
    <source>
        <dbReference type="ARBA" id="ARBA00022741"/>
    </source>
</evidence>
<feature type="region of interest" description="Disordered" evidence="10">
    <location>
        <begin position="1"/>
        <end position="51"/>
    </location>
</feature>
<dbReference type="InterPro" id="IPR003593">
    <property type="entry name" value="AAA+_ATPase"/>
</dbReference>
<dbReference type="Gene3D" id="3.40.50.300">
    <property type="entry name" value="P-loop containing nucleotide triphosphate hydrolases"/>
    <property type="match status" value="1"/>
</dbReference>
<dbReference type="GO" id="GO:0016887">
    <property type="term" value="F:ATP hydrolysis activity"/>
    <property type="evidence" value="ECO:0007669"/>
    <property type="project" value="InterPro"/>
</dbReference>
<keyword evidence="3" id="KW-0547">Nucleotide-binding</keyword>
<dbReference type="PANTHER" id="PTHR23075">
    <property type="entry name" value="PUTATIVE ATP-ASE"/>
    <property type="match status" value="1"/>
</dbReference>
<dbReference type="InterPro" id="IPR027417">
    <property type="entry name" value="P-loop_NTPase"/>
</dbReference>
<dbReference type="GO" id="GO:0042645">
    <property type="term" value="C:mitochondrial nucleoid"/>
    <property type="evidence" value="ECO:0007669"/>
    <property type="project" value="UniProtKB-SubCell"/>
</dbReference>
<dbReference type="Proteomes" id="UP000663834">
    <property type="component" value="Unassembled WGS sequence"/>
</dbReference>
<dbReference type="GO" id="GO:0007005">
    <property type="term" value="P:mitochondrion organization"/>
    <property type="evidence" value="ECO:0007669"/>
    <property type="project" value="TreeGrafter"/>
</dbReference>
<evidence type="ECO:0000256" key="2">
    <source>
        <dbReference type="ARBA" id="ARBA00004436"/>
    </source>
</evidence>
<protein>
    <recommendedName>
        <fullName evidence="11">AAA+ ATPase domain-containing protein</fullName>
    </recommendedName>
</protein>
<proteinExistence type="predicted"/>
<evidence type="ECO:0000256" key="7">
    <source>
        <dbReference type="ARBA" id="ARBA00023128"/>
    </source>
</evidence>
<dbReference type="Proteomes" id="UP000663855">
    <property type="component" value="Unassembled WGS sequence"/>
</dbReference>
<keyword evidence="7" id="KW-0496">Mitochondrion</keyword>
<keyword evidence="4" id="KW-0999">Mitochondrion inner membrane</keyword>
<gene>
    <name evidence="12" type="ORF">CJN711_LOCUS12529</name>
    <name evidence="13" type="ORF">KQP761_LOCUS23316</name>
</gene>
<dbReference type="SUPFAM" id="SSF52540">
    <property type="entry name" value="P-loop containing nucleoside triphosphate hydrolases"/>
    <property type="match status" value="1"/>
</dbReference>
<keyword evidence="9" id="KW-1135">Mitochondrion nucleoid</keyword>
<dbReference type="OrthoDB" id="199596at2759"/>
<feature type="region of interest" description="Disordered" evidence="10">
    <location>
        <begin position="150"/>
        <end position="178"/>
    </location>
</feature>
<evidence type="ECO:0000256" key="8">
    <source>
        <dbReference type="ARBA" id="ARBA00023136"/>
    </source>
</evidence>
<feature type="domain" description="AAA+ ATPase" evidence="11">
    <location>
        <begin position="353"/>
        <end position="486"/>
    </location>
</feature>
<evidence type="ECO:0000256" key="1">
    <source>
        <dbReference type="ARBA" id="ARBA00004273"/>
    </source>
</evidence>
<dbReference type="PANTHER" id="PTHR23075:SF0">
    <property type="entry name" value="ATPASE FAMILY AAA DOMAIN-CONTAINING PROTEIN 3"/>
    <property type="match status" value="1"/>
</dbReference>
<keyword evidence="5" id="KW-0067">ATP-binding</keyword>
<dbReference type="FunFam" id="3.40.50.300:FF:000470">
    <property type="entry name" value="ATPase family, AAA domain containing 3A"/>
    <property type="match status" value="1"/>
</dbReference>
<dbReference type="Pfam" id="PF12037">
    <property type="entry name" value="ATAD3_N"/>
    <property type="match status" value="1"/>
</dbReference>
<organism evidence="13 14">
    <name type="scientific">Rotaria magnacalcarata</name>
    <dbReference type="NCBI Taxonomy" id="392030"/>
    <lineage>
        <taxon>Eukaryota</taxon>
        <taxon>Metazoa</taxon>
        <taxon>Spiralia</taxon>
        <taxon>Gnathifera</taxon>
        <taxon>Rotifera</taxon>
        <taxon>Eurotatoria</taxon>
        <taxon>Bdelloidea</taxon>
        <taxon>Philodinida</taxon>
        <taxon>Philodinidae</taxon>
        <taxon>Rotaria</taxon>
    </lineage>
</organism>
<dbReference type="GO" id="GO:0008270">
    <property type="term" value="F:zinc ion binding"/>
    <property type="evidence" value="ECO:0007669"/>
    <property type="project" value="TreeGrafter"/>
</dbReference>
<reference evidence="13" key="1">
    <citation type="submission" date="2021-02" db="EMBL/GenBank/DDBJ databases">
        <authorList>
            <person name="Nowell W R."/>
        </authorList>
    </citation>
    <scope>NUCLEOTIDE SEQUENCE</scope>
</reference>
<dbReference type="GO" id="GO:0005524">
    <property type="term" value="F:ATP binding"/>
    <property type="evidence" value="ECO:0007669"/>
    <property type="project" value="UniProtKB-KW"/>
</dbReference>
<evidence type="ECO:0000259" key="11">
    <source>
        <dbReference type="SMART" id="SM00382"/>
    </source>
</evidence>
<dbReference type="AlphaFoldDB" id="A0A816BKU3"/>
<dbReference type="CDD" id="cd19512">
    <property type="entry name" value="RecA-like_ATAD3-like"/>
    <property type="match status" value="1"/>
</dbReference>
<comment type="subcellular location">
    <subcellularLocation>
        <location evidence="1">Mitochondrion inner membrane</location>
    </subcellularLocation>
    <subcellularLocation>
        <location evidence="2">Mitochondrion matrix</location>
        <location evidence="2">Mitochondrion nucleoid</location>
    </subcellularLocation>
</comment>
<accession>A0A816BKU3</accession>
<dbReference type="InterPro" id="IPR003959">
    <property type="entry name" value="ATPase_AAA_core"/>
</dbReference>
<evidence type="ECO:0000256" key="5">
    <source>
        <dbReference type="ARBA" id="ARBA00022840"/>
    </source>
</evidence>
<dbReference type="EMBL" id="CAJNOW010012473">
    <property type="protein sequence ID" value="CAF1610455.1"/>
    <property type="molecule type" value="Genomic_DNA"/>
</dbReference>
<evidence type="ECO:0000256" key="9">
    <source>
        <dbReference type="ARBA" id="ARBA00023271"/>
    </source>
</evidence>
<evidence type="ECO:0000313" key="14">
    <source>
        <dbReference type="Proteomes" id="UP000663834"/>
    </source>
</evidence>
<evidence type="ECO:0000256" key="4">
    <source>
        <dbReference type="ARBA" id="ARBA00022792"/>
    </source>
</evidence>
<evidence type="ECO:0000313" key="12">
    <source>
        <dbReference type="EMBL" id="CAF1211285.1"/>
    </source>
</evidence>
<evidence type="ECO:0000256" key="6">
    <source>
        <dbReference type="ARBA" id="ARBA00023054"/>
    </source>
</evidence>
<dbReference type="GO" id="GO:0005743">
    <property type="term" value="C:mitochondrial inner membrane"/>
    <property type="evidence" value="ECO:0007669"/>
    <property type="project" value="UniProtKB-SubCell"/>
</dbReference>
<dbReference type="Pfam" id="PF00004">
    <property type="entry name" value="AAA"/>
    <property type="match status" value="1"/>
</dbReference>
<sequence>MSWLFGYKKPVSDLPSQGSGGGSESSSSSSSKNDGTEKPSSTDGNSKAYAGRESIYKFDSSALERAAQAAKELERSKYANQAFDVVKMQEQTKQLEIQKQMQEYSQHDEEIRFKHQLQLNEEKRRMMNDETHHQNERAKFQDQLARKRMQDQAAEKARLHDQELRRQEDSVRKQEEMKQRSIEYAEQVRHQYEMKRLEAELKGKAQIERENREIYLEQIKLKAEEQRKTILESIKTAGTVVGSGITSLLENPSKVLMATGGITLLALGVYSARGATQTAVKYLDSRLGKPSLIRETSRTTLLTALRSPVKTIRFHFFSKAEDSLKGVVLDPALESRLREIAIATRFTKRNYGLFRNLLMHGPPGTGKTLFAKKLAAHSGLDYAIMTGGDVAPLGREAVTAIHKVFDWSQTSRRGLLLFIDEADAFLRKRATEKIGEDMRAALNAFLYRTGEQSSRFMLVLASNEPEQFDWAVNDRLDEMVQFNIPSLDERRRMTFLYFDTYILKSAERRRPIKIGSFDFEKKCEELAQRTDGFSGREIAKLLAACQASAYASEDGTLTEEMIDKKLRDALESHRKKVQWRAEEER</sequence>
<dbReference type="InterPro" id="IPR021911">
    <property type="entry name" value="ATAD3_N"/>
</dbReference>
<evidence type="ECO:0000256" key="10">
    <source>
        <dbReference type="SAM" id="MobiDB-lite"/>
    </source>
</evidence>
<keyword evidence="8" id="KW-0472">Membrane</keyword>
<name>A0A816BKU3_9BILA</name>
<keyword evidence="6" id="KW-0175">Coiled coil</keyword>
<dbReference type="EMBL" id="CAJNOV010005470">
    <property type="protein sequence ID" value="CAF1211285.1"/>
    <property type="molecule type" value="Genomic_DNA"/>
</dbReference>
<comment type="caution">
    <text evidence="13">The sequence shown here is derived from an EMBL/GenBank/DDBJ whole genome shotgun (WGS) entry which is preliminary data.</text>
</comment>
<evidence type="ECO:0000313" key="13">
    <source>
        <dbReference type="EMBL" id="CAF1610455.1"/>
    </source>
</evidence>
<dbReference type="SMART" id="SM00382">
    <property type="entry name" value="AAA"/>
    <property type="match status" value="1"/>
</dbReference>